<evidence type="ECO:0000256" key="7">
    <source>
        <dbReference type="HAMAP-Rule" id="MF_00672"/>
    </source>
</evidence>
<evidence type="ECO:0000256" key="1">
    <source>
        <dbReference type="ARBA" id="ARBA00004651"/>
    </source>
</evidence>
<keyword evidence="2 7" id="KW-1003">Cell membrane</keyword>
<dbReference type="RefSeq" id="WP_184036897.1">
    <property type="nucleotide sequence ID" value="NZ_JACHHY010000007.1"/>
</dbReference>
<evidence type="ECO:0000313" key="8">
    <source>
        <dbReference type="EMBL" id="MBB5018107.1"/>
    </source>
</evidence>
<reference evidence="8 9" key="1">
    <citation type="submission" date="2020-08" db="EMBL/GenBank/DDBJ databases">
        <title>Genomic Encyclopedia of Type Strains, Phase IV (KMG-IV): sequencing the most valuable type-strain genomes for metagenomic binning, comparative biology and taxonomic classification.</title>
        <authorList>
            <person name="Goeker M."/>
        </authorList>
    </citation>
    <scope>NUCLEOTIDE SEQUENCE [LARGE SCALE GENOMIC DNA]</scope>
    <source>
        <strain evidence="8 9">DSM 27165</strain>
    </source>
</reference>
<keyword evidence="9" id="KW-1185">Reference proteome</keyword>
<dbReference type="Pfam" id="PF03631">
    <property type="entry name" value="Virul_fac_BrkB"/>
    <property type="match status" value="1"/>
</dbReference>
<keyword evidence="6 7" id="KW-0472">Membrane</keyword>
<evidence type="ECO:0000256" key="5">
    <source>
        <dbReference type="ARBA" id="ARBA00022989"/>
    </source>
</evidence>
<keyword evidence="5 7" id="KW-1133">Transmembrane helix</keyword>
<evidence type="ECO:0000256" key="2">
    <source>
        <dbReference type="ARBA" id="ARBA00022475"/>
    </source>
</evidence>
<dbReference type="InterPro" id="IPR017039">
    <property type="entry name" value="Virul_fac_BrkB"/>
</dbReference>
<feature type="transmembrane region" description="Helical" evidence="7">
    <location>
        <begin position="215"/>
        <end position="236"/>
    </location>
</feature>
<dbReference type="Gene3D" id="1.10.10.10">
    <property type="entry name" value="Winged helix-like DNA-binding domain superfamily/Winged helix DNA-binding domain"/>
    <property type="match status" value="1"/>
</dbReference>
<dbReference type="NCBIfam" id="TIGR00765">
    <property type="entry name" value="yihY_not_rbn"/>
    <property type="match status" value="1"/>
</dbReference>
<accession>A0A840MME3</accession>
<feature type="transmembrane region" description="Helical" evidence="7">
    <location>
        <begin position="182"/>
        <end position="203"/>
    </location>
</feature>
<sequence length="422" mass="47632">MLLNLISHARKTPLHAPASFLRFVWQRFQQDQCLQAAGSLTFTTLLALVPFLTIVLMIFSAFPVFEDFSNQFKIFLLTNLVPTSAGKVISVYMRQFSDNATKLTAVGIISLAVTALMMILTIERAFNAIWHVSTARPLFRRIVLYWAALTLGPIMVGASLSLTSSVLARSVDYAKELPFAEMLLLNGSQWILATLAFSLMYYVVPNCQVPRKHALMAGIAAAVLFEFAKRGFGIYIKGMGSYNIVYGAFASFPIFLMWLYVMWAIILFGAVLSACLSYWEAHAWRRKPETGRSFFDAARVLVLLCESQQSGETPTAWQLQRKLQCGMDHLSTLLHRLTQARLIEKTEQNGWLLRRSPSQITLAELYHLFVMSPLKLDRMHPQERQLADYLSSSINMMDQALMVDIQTLYNQLYGGQPDLATP</sequence>
<dbReference type="EMBL" id="JACHHY010000007">
    <property type="protein sequence ID" value="MBB5018107.1"/>
    <property type="molecule type" value="Genomic_DNA"/>
</dbReference>
<organism evidence="8 9">
    <name type="scientific">Chitinivorax tropicus</name>
    <dbReference type="NCBI Taxonomy" id="714531"/>
    <lineage>
        <taxon>Bacteria</taxon>
        <taxon>Pseudomonadati</taxon>
        <taxon>Pseudomonadota</taxon>
        <taxon>Betaproteobacteria</taxon>
        <taxon>Chitinivorax</taxon>
    </lineage>
</organism>
<protein>
    <recommendedName>
        <fullName evidence="7">UPF0761 membrane protein HNQ59_001392</fullName>
    </recommendedName>
</protein>
<feature type="transmembrane region" description="Helical" evidence="7">
    <location>
        <begin position="40"/>
        <end position="62"/>
    </location>
</feature>
<evidence type="ECO:0000256" key="6">
    <source>
        <dbReference type="ARBA" id="ARBA00023136"/>
    </source>
</evidence>
<name>A0A840MME3_9PROT</name>
<feature type="transmembrane region" description="Helical" evidence="7">
    <location>
        <begin position="256"/>
        <end position="279"/>
    </location>
</feature>
<dbReference type="Proteomes" id="UP000575898">
    <property type="component" value="Unassembled WGS sequence"/>
</dbReference>
<dbReference type="PANTHER" id="PTHR30213">
    <property type="entry name" value="INNER MEMBRANE PROTEIN YHJD"/>
    <property type="match status" value="1"/>
</dbReference>
<comment type="caution">
    <text evidence="8">The sequence shown here is derived from an EMBL/GenBank/DDBJ whole genome shotgun (WGS) entry which is preliminary data.</text>
</comment>
<dbReference type="PANTHER" id="PTHR30213:SF0">
    <property type="entry name" value="UPF0761 MEMBRANE PROTEIN YIHY"/>
    <property type="match status" value="1"/>
</dbReference>
<dbReference type="InterPro" id="IPR036388">
    <property type="entry name" value="WH-like_DNA-bd_sf"/>
</dbReference>
<feature type="transmembrane region" description="Helical" evidence="7">
    <location>
        <begin position="105"/>
        <end position="122"/>
    </location>
</feature>
<keyword evidence="4 7" id="KW-0812">Transmembrane</keyword>
<dbReference type="AlphaFoldDB" id="A0A840MME3"/>
<gene>
    <name evidence="8" type="ORF">HNQ59_001392</name>
</gene>
<dbReference type="InterPro" id="IPR023679">
    <property type="entry name" value="UPF0761_bac"/>
</dbReference>
<dbReference type="HAMAP" id="MF_00672">
    <property type="entry name" value="UPF0761"/>
    <property type="match status" value="1"/>
</dbReference>
<dbReference type="GO" id="GO:0005886">
    <property type="term" value="C:plasma membrane"/>
    <property type="evidence" value="ECO:0007669"/>
    <property type="project" value="UniProtKB-SubCell"/>
</dbReference>
<comment type="similarity">
    <text evidence="7">Belongs to the UPF0761 family.</text>
</comment>
<evidence type="ECO:0000313" key="9">
    <source>
        <dbReference type="Proteomes" id="UP000575898"/>
    </source>
</evidence>
<feature type="transmembrane region" description="Helical" evidence="7">
    <location>
        <begin position="143"/>
        <end position="162"/>
    </location>
</feature>
<evidence type="ECO:0000256" key="3">
    <source>
        <dbReference type="ARBA" id="ARBA00022519"/>
    </source>
</evidence>
<evidence type="ECO:0000256" key="4">
    <source>
        <dbReference type="ARBA" id="ARBA00022692"/>
    </source>
</evidence>
<keyword evidence="3" id="KW-0997">Cell inner membrane</keyword>
<proteinExistence type="inferred from homology"/>
<comment type="subcellular location">
    <subcellularLocation>
        <location evidence="1 7">Cell membrane</location>
        <topology evidence="1 7">Multi-pass membrane protein</topology>
    </subcellularLocation>
</comment>